<evidence type="ECO:0000313" key="14">
    <source>
        <dbReference type="Proteomes" id="UP000768471"/>
    </source>
</evidence>
<evidence type="ECO:0000256" key="9">
    <source>
        <dbReference type="ARBA" id="ARBA00023049"/>
    </source>
</evidence>
<dbReference type="EMBL" id="JACSGR010000002">
    <property type="protein sequence ID" value="MBH5328676.1"/>
    <property type="molecule type" value="Genomic_DNA"/>
</dbReference>
<evidence type="ECO:0000256" key="6">
    <source>
        <dbReference type="ARBA" id="ARBA00022801"/>
    </source>
</evidence>
<dbReference type="InterPro" id="IPR001915">
    <property type="entry name" value="Peptidase_M48"/>
</dbReference>
<dbReference type="GO" id="GO:0008237">
    <property type="term" value="F:metallopeptidase activity"/>
    <property type="evidence" value="ECO:0007669"/>
    <property type="project" value="UniProtKB-KW"/>
</dbReference>
<comment type="caution">
    <text evidence="13">The sequence shown here is derived from an EMBL/GenBank/DDBJ whole genome shotgun (WGS) entry which is preliminary data.</text>
</comment>
<organism evidence="13 14">
    <name type="scientific">Eikenella glucosivorans</name>
    <dbReference type="NCBI Taxonomy" id="2766967"/>
    <lineage>
        <taxon>Bacteria</taxon>
        <taxon>Pseudomonadati</taxon>
        <taxon>Pseudomonadota</taxon>
        <taxon>Betaproteobacteria</taxon>
        <taxon>Neisseriales</taxon>
        <taxon>Neisseriaceae</taxon>
        <taxon>Eikenella</taxon>
    </lineage>
</organism>
<keyword evidence="2" id="KW-1003">Cell membrane</keyword>
<name>A0ABS0N8Q5_9NEIS</name>
<keyword evidence="3" id="KW-0645">Protease</keyword>
<feature type="transmembrane region" description="Helical" evidence="11">
    <location>
        <begin position="53"/>
        <end position="72"/>
    </location>
</feature>
<feature type="transmembrane region" description="Helical" evidence="11">
    <location>
        <begin position="239"/>
        <end position="258"/>
    </location>
</feature>
<dbReference type="Pfam" id="PF01435">
    <property type="entry name" value="Peptidase_M48"/>
    <property type="match status" value="1"/>
</dbReference>
<evidence type="ECO:0000256" key="7">
    <source>
        <dbReference type="ARBA" id="ARBA00022833"/>
    </source>
</evidence>
<feature type="transmembrane region" description="Helical" evidence="11">
    <location>
        <begin position="20"/>
        <end position="41"/>
    </location>
</feature>
<dbReference type="PANTHER" id="PTHR43221:SF2">
    <property type="entry name" value="PROTEASE HTPX HOMOLOG"/>
    <property type="match status" value="1"/>
</dbReference>
<dbReference type="InterPro" id="IPR050083">
    <property type="entry name" value="HtpX_protease"/>
</dbReference>
<keyword evidence="8 11" id="KW-1133">Transmembrane helix</keyword>
<keyword evidence="7" id="KW-0862">Zinc</keyword>
<evidence type="ECO:0000256" key="2">
    <source>
        <dbReference type="ARBA" id="ARBA00022475"/>
    </source>
</evidence>
<sequence>MRFFRRQQQARRRSARLVVLYALALAGTVILTAAVLGSLPLMFGFGSPRHSLWWYYLPPAVLVCLLTVALSLHRLRELRRGGEAVAKRLGGERLQLQDGTFAERRLLNVVAETALAAGLPVPPVYLLRRDGSINAFAAGLSPRRAVIGVTQGAIHRLTRDELQAVIAHEFSHIRHGDIRLNLRLSAWLHGLQGIASSGRYFLEGRDDEHYLEYRRNKNVDNHPFDNGIEIIMQTLPLQAFGGLLIVLGSIGSLFAGWLQAAVCREREFLADAAAVQFTRQTAPLIEALCKIARSGSCRLHAAHAPEYAHMMFGRISAGSLAATHPPIIERIRRLDASAARRLAPKLEGADSPVFFPDGHFRFAPGDEAAPVTDQSEASYRHRQATMQARIRRYRPTTPHLPLHADWQAAALDGEHASAALLCLFQIQGLPENTGFNEVQTQRNGFLRRKNTPLTPFVWQQLARLRQHPLLPSTELLEHLLPAFVMQEDAAQQALLDQVRLHFSQQSTSREQTQLWLLLKAYLAPTPQPGRLAHHPAADALIHATTLPPKQLQTAVKAALLLTEPAKTALLRPLSATLAVSQPLLWRYLCVRLDVGAWHFGAADRRG</sequence>
<evidence type="ECO:0000256" key="1">
    <source>
        <dbReference type="ARBA" id="ARBA00001947"/>
    </source>
</evidence>
<keyword evidence="4 11" id="KW-0812">Transmembrane</keyword>
<evidence type="ECO:0000256" key="10">
    <source>
        <dbReference type="ARBA" id="ARBA00023136"/>
    </source>
</evidence>
<evidence type="ECO:0000256" key="3">
    <source>
        <dbReference type="ARBA" id="ARBA00022670"/>
    </source>
</evidence>
<proteinExistence type="predicted"/>
<keyword evidence="10 11" id="KW-0472">Membrane</keyword>
<feature type="domain" description="Peptidase M48" evidence="12">
    <location>
        <begin position="103"/>
        <end position="336"/>
    </location>
</feature>
<reference evidence="13 14" key="1">
    <citation type="submission" date="2020-09" db="EMBL/GenBank/DDBJ databases">
        <title>Eikenella S3660 sp. nov., isolated from a throat swab.</title>
        <authorList>
            <person name="Buhl M."/>
        </authorList>
    </citation>
    <scope>NUCLEOTIDE SEQUENCE [LARGE SCALE GENOMIC DNA]</scope>
    <source>
        <strain evidence="13 14">S3360</strain>
    </source>
</reference>
<keyword evidence="6" id="KW-0378">Hydrolase</keyword>
<dbReference type="PANTHER" id="PTHR43221">
    <property type="entry name" value="PROTEASE HTPX"/>
    <property type="match status" value="1"/>
</dbReference>
<evidence type="ECO:0000256" key="4">
    <source>
        <dbReference type="ARBA" id="ARBA00022692"/>
    </source>
</evidence>
<dbReference type="Gene3D" id="3.30.2010.10">
    <property type="entry name" value="Metalloproteases ('zincins'), catalytic domain"/>
    <property type="match status" value="1"/>
</dbReference>
<keyword evidence="9 13" id="KW-0482">Metalloprotease</keyword>
<evidence type="ECO:0000256" key="5">
    <source>
        <dbReference type="ARBA" id="ARBA00022723"/>
    </source>
</evidence>
<dbReference type="RefSeq" id="WP_197902586.1">
    <property type="nucleotide sequence ID" value="NZ_JACSGR010000002.1"/>
</dbReference>
<keyword evidence="5" id="KW-0479">Metal-binding</keyword>
<keyword evidence="14" id="KW-1185">Reference proteome</keyword>
<comment type="cofactor">
    <cofactor evidence="1">
        <name>Zn(2+)</name>
        <dbReference type="ChEBI" id="CHEBI:29105"/>
    </cofactor>
</comment>
<evidence type="ECO:0000313" key="13">
    <source>
        <dbReference type="EMBL" id="MBH5328676.1"/>
    </source>
</evidence>
<protein>
    <submittedName>
        <fullName evidence="13">M48 family metalloprotease</fullName>
    </submittedName>
</protein>
<dbReference type="Proteomes" id="UP000768471">
    <property type="component" value="Unassembled WGS sequence"/>
</dbReference>
<gene>
    <name evidence="13" type="ORF">H9Q10_03210</name>
</gene>
<evidence type="ECO:0000259" key="12">
    <source>
        <dbReference type="Pfam" id="PF01435"/>
    </source>
</evidence>
<accession>A0ABS0N8Q5</accession>
<evidence type="ECO:0000256" key="8">
    <source>
        <dbReference type="ARBA" id="ARBA00022989"/>
    </source>
</evidence>
<evidence type="ECO:0000256" key="11">
    <source>
        <dbReference type="SAM" id="Phobius"/>
    </source>
</evidence>